<dbReference type="InterPro" id="IPR036388">
    <property type="entry name" value="WH-like_DNA-bd_sf"/>
</dbReference>
<dbReference type="RefSeq" id="WP_119743116.1">
    <property type="nucleotide sequence ID" value="NZ_QYUN01000003.1"/>
</dbReference>
<keyword evidence="3" id="KW-0238">DNA-binding</keyword>
<gene>
    <name evidence="6" type="ORF">D3870_21750</name>
</gene>
<accession>A0A418WWA3</accession>
<dbReference type="Proteomes" id="UP000285190">
    <property type="component" value="Unassembled WGS sequence"/>
</dbReference>
<comment type="similarity">
    <text evidence="1">Belongs to the LysR transcriptional regulatory family.</text>
</comment>
<evidence type="ECO:0000259" key="5">
    <source>
        <dbReference type="PROSITE" id="PS50931"/>
    </source>
</evidence>
<dbReference type="GO" id="GO:0010628">
    <property type="term" value="P:positive regulation of gene expression"/>
    <property type="evidence" value="ECO:0007669"/>
    <property type="project" value="TreeGrafter"/>
</dbReference>
<dbReference type="GO" id="GO:0003700">
    <property type="term" value="F:DNA-binding transcription factor activity"/>
    <property type="evidence" value="ECO:0007669"/>
    <property type="project" value="InterPro"/>
</dbReference>
<keyword evidence="4" id="KW-0804">Transcription</keyword>
<dbReference type="PRINTS" id="PR00039">
    <property type="entry name" value="HTHLYSR"/>
</dbReference>
<feature type="domain" description="HTH lysR-type" evidence="5">
    <location>
        <begin position="1"/>
        <end position="58"/>
    </location>
</feature>
<organism evidence="6 7">
    <name type="scientific">Noviherbaspirillum cavernae</name>
    <dbReference type="NCBI Taxonomy" id="2320862"/>
    <lineage>
        <taxon>Bacteria</taxon>
        <taxon>Pseudomonadati</taxon>
        <taxon>Pseudomonadota</taxon>
        <taxon>Betaproteobacteria</taxon>
        <taxon>Burkholderiales</taxon>
        <taxon>Oxalobacteraceae</taxon>
        <taxon>Noviherbaspirillum</taxon>
    </lineage>
</organism>
<evidence type="ECO:0000313" key="6">
    <source>
        <dbReference type="EMBL" id="RJF96980.1"/>
    </source>
</evidence>
<dbReference type="AlphaFoldDB" id="A0A418WWA3"/>
<evidence type="ECO:0000256" key="3">
    <source>
        <dbReference type="ARBA" id="ARBA00023125"/>
    </source>
</evidence>
<dbReference type="SUPFAM" id="SSF46785">
    <property type="entry name" value="Winged helix' DNA-binding domain"/>
    <property type="match status" value="1"/>
</dbReference>
<dbReference type="Pfam" id="PF03466">
    <property type="entry name" value="LysR_substrate"/>
    <property type="match status" value="1"/>
</dbReference>
<reference evidence="6 7" key="1">
    <citation type="submission" date="2018-09" db="EMBL/GenBank/DDBJ databases">
        <authorList>
            <person name="Zhu H."/>
        </authorList>
    </citation>
    <scope>NUCLEOTIDE SEQUENCE [LARGE SCALE GENOMIC DNA]</scope>
    <source>
        <strain evidence="6 7">K2R10-39</strain>
    </source>
</reference>
<dbReference type="SUPFAM" id="SSF53850">
    <property type="entry name" value="Periplasmic binding protein-like II"/>
    <property type="match status" value="1"/>
</dbReference>
<dbReference type="EMBL" id="QYUN01000003">
    <property type="protein sequence ID" value="RJF96980.1"/>
    <property type="molecule type" value="Genomic_DNA"/>
</dbReference>
<name>A0A418WWA3_9BURK</name>
<sequence length="302" mass="32620">MKMRHVEAFHAVMLTGSVSAAARLMNVTQPAVTRTLQHAELQLGFPLFDRSKSRLVPTREAVLLYVEVDKLFKQLGAVQKLAANLRTGTAAQIKVLMVPTLGQAVLPRALALFRDANPDIPVAVRMLNSSEIVTALSLREADIGFAFGRAQHPALSEEILSDAEAYCVAPKGTFADAGEISLLDLIEKPVVMHDLGDHLGAVLHEVRREAGVEHPAGITVQTYHAALALAQHGIGSALVDAYTAASADINRVDVLKISPPLAMPIRVLRVEGAEMSVQLRRFVECFRTAASEVASNTMKLLR</sequence>
<dbReference type="Gene3D" id="3.40.190.290">
    <property type="match status" value="1"/>
</dbReference>
<evidence type="ECO:0000256" key="4">
    <source>
        <dbReference type="ARBA" id="ARBA00023163"/>
    </source>
</evidence>
<dbReference type="GO" id="GO:0043565">
    <property type="term" value="F:sequence-specific DNA binding"/>
    <property type="evidence" value="ECO:0007669"/>
    <property type="project" value="TreeGrafter"/>
</dbReference>
<keyword evidence="2" id="KW-0805">Transcription regulation</keyword>
<dbReference type="Gene3D" id="1.10.10.10">
    <property type="entry name" value="Winged helix-like DNA-binding domain superfamily/Winged helix DNA-binding domain"/>
    <property type="match status" value="1"/>
</dbReference>
<dbReference type="Pfam" id="PF00126">
    <property type="entry name" value="HTH_1"/>
    <property type="match status" value="1"/>
</dbReference>
<dbReference type="InterPro" id="IPR036390">
    <property type="entry name" value="WH_DNA-bd_sf"/>
</dbReference>
<evidence type="ECO:0000313" key="7">
    <source>
        <dbReference type="Proteomes" id="UP000285190"/>
    </source>
</evidence>
<keyword evidence="7" id="KW-1185">Reference proteome</keyword>
<dbReference type="InterPro" id="IPR000847">
    <property type="entry name" value="LysR_HTH_N"/>
</dbReference>
<dbReference type="OrthoDB" id="110033at2"/>
<dbReference type="PANTHER" id="PTHR30427:SF1">
    <property type="entry name" value="TRANSCRIPTIONAL ACTIVATOR PROTEIN LYSR"/>
    <property type="match status" value="1"/>
</dbReference>
<comment type="caution">
    <text evidence="6">The sequence shown here is derived from an EMBL/GenBank/DDBJ whole genome shotgun (WGS) entry which is preliminary data.</text>
</comment>
<dbReference type="PROSITE" id="PS50931">
    <property type="entry name" value="HTH_LYSR"/>
    <property type="match status" value="1"/>
</dbReference>
<evidence type="ECO:0000256" key="1">
    <source>
        <dbReference type="ARBA" id="ARBA00009437"/>
    </source>
</evidence>
<protein>
    <submittedName>
        <fullName evidence="6">LysR family transcriptional regulator</fullName>
    </submittedName>
</protein>
<proteinExistence type="inferred from homology"/>
<dbReference type="InterPro" id="IPR005119">
    <property type="entry name" value="LysR_subst-bd"/>
</dbReference>
<dbReference type="PANTHER" id="PTHR30427">
    <property type="entry name" value="TRANSCRIPTIONAL ACTIVATOR PROTEIN LYSR"/>
    <property type="match status" value="1"/>
</dbReference>
<evidence type="ECO:0000256" key="2">
    <source>
        <dbReference type="ARBA" id="ARBA00023015"/>
    </source>
</evidence>